<reference evidence="2 3" key="1">
    <citation type="submission" date="2018-03" db="EMBL/GenBank/DDBJ databases">
        <authorList>
            <person name="Keele B.F."/>
        </authorList>
    </citation>
    <scope>NUCLEOTIDE SEQUENCE [LARGE SCALE GENOMIC DNA]</scope>
    <source>
        <strain evidence="2 3">YL28-9</strain>
    </source>
</reference>
<dbReference type="AlphaFoldDB" id="A0A2T3HJY4"/>
<sequence length="159" mass="16588">MVITSGNRQNRSTMENQENEQAVPSSGDERNLDDASMAMDGPLRSGEQQQGADNLDETDPGASASAGGYGNDLDTDAAHEDEEAGDESFDTDPSEDEELGTDEELGAGEELDTDEESAGDLTEDDDEAIGDDLSGGGDEELPDGNGLTPRPGADEGRAF</sequence>
<name>A0A2T3HJY4_9SPHI</name>
<feature type="compositionally biased region" description="Acidic residues" evidence="1">
    <location>
        <begin position="73"/>
        <end position="130"/>
    </location>
</feature>
<protein>
    <submittedName>
        <fullName evidence="2">Uncharacterized protein</fullName>
    </submittedName>
</protein>
<evidence type="ECO:0000256" key="1">
    <source>
        <dbReference type="SAM" id="MobiDB-lite"/>
    </source>
</evidence>
<keyword evidence="3" id="KW-1185">Reference proteome</keyword>
<dbReference type="EMBL" id="PYLS01000005">
    <property type="protein sequence ID" value="PST82752.1"/>
    <property type="molecule type" value="Genomic_DNA"/>
</dbReference>
<dbReference type="Proteomes" id="UP000240912">
    <property type="component" value="Unassembled WGS sequence"/>
</dbReference>
<accession>A0A2T3HJY4</accession>
<feature type="compositionally biased region" description="Polar residues" evidence="1">
    <location>
        <begin position="1"/>
        <end position="24"/>
    </location>
</feature>
<evidence type="ECO:0000313" key="2">
    <source>
        <dbReference type="EMBL" id="PST82752.1"/>
    </source>
</evidence>
<gene>
    <name evidence="2" type="ORF">C7T94_08875</name>
</gene>
<proteinExistence type="predicted"/>
<organism evidence="2 3">
    <name type="scientific">Pedobacter yulinensis</name>
    <dbReference type="NCBI Taxonomy" id="2126353"/>
    <lineage>
        <taxon>Bacteria</taxon>
        <taxon>Pseudomonadati</taxon>
        <taxon>Bacteroidota</taxon>
        <taxon>Sphingobacteriia</taxon>
        <taxon>Sphingobacteriales</taxon>
        <taxon>Sphingobacteriaceae</taxon>
        <taxon>Pedobacter</taxon>
    </lineage>
</organism>
<feature type="region of interest" description="Disordered" evidence="1">
    <location>
        <begin position="1"/>
        <end position="159"/>
    </location>
</feature>
<evidence type="ECO:0000313" key="3">
    <source>
        <dbReference type="Proteomes" id="UP000240912"/>
    </source>
</evidence>
<comment type="caution">
    <text evidence="2">The sequence shown here is derived from an EMBL/GenBank/DDBJ whole genome shotgun (WGS) entry which is preliminary data.</text>
</comment>